<feature type="transmembrane region" description="Helical" evidence="5">
    <location>
        <begin position="42"/>
        <end position="59"/>
    </location>
</feature>
<keyword evidence="2 5" id="KW-0812">Transmembrane</keyword>
<dbReference type="Proteomes" id="UP000680805">
    <property type="component" value="Chromosome"/>
</dbReference>
<evidence type="ECO:0000256" key="5">
    <source>
        <dbReference type="SAM" id="Phobius"/>
    </source>
</evidence>
<dbReference type="SUPFAM" id="SSF158442">
    <property type="entry name" value="DsbB-like"/>
    <property type="match status" value="1"/>
</dbReference>
<evidence type="ECO:0000256" key="1">
    <source>
        <dbReference type="ARBA" id="ARBA00004141"/>
    </source>
</evidence>
<dbReference type="GO" id="GO:0015035">
    <property type="term" value="F:protein-disulfide reductase activity"/>
    <property type="evidence" value="ECO:0007669"/>
    <property type="project" value="InterPro"/>
</dbReference>
<sequence length="186" mass="19851">MTRSLAVTLNALGLYAVALVLTAAFAAQLLLHELPCPLCLLQRLQFAALAVGPILNVRFGPRPSHYALSLFAAAAGFAFSTRQVLLHIMPGDAGYGTALLGYHYYTLALIGFAVAIVLIAAILLFDRQFERDGAEMQPVAPRLFATMAVWLVIALTALNVASTLLECGFGACADNPVDYELLKRGA</sequence>
<dbReference type="GO" id="GO:0016020">
    <property type="term" value="C:membrane"/>
    <property type="evidence" value="ECO:0007669"/>
    <property type="project" value="UniProtKB-SubCell"/>
</dbReference>
<accession>A0A975NSF4</accession>
<dbReference type="Gene3D" id="1.20.1550.10">
    <property type="entry name" value="DsbB-like"/>
    <property type="match status" value="1"/>
</dbReference>
<feature type="transmembrane region" description="Helical" evidence="5">
    <location>
        <begin position="144"/>
        <end position="165"/>
    </location>
</feature>
<dbReference type="Pfam" id="PF02600">
    <property type="entry name" value="DsbB"/>
    <property type="match status" value="1"/>
</dbReference>
<evidence type="ECO:0000313" key="6">
    <source>
        <dbReference type="EMBL" id="QWG20437.1"/>
    </source>
</evidence>
<evidence type="ECO:0000256" key="2">
    <source>
        <dbReference type="ARBA" id="ARBA00022692"/>
    </source>
</evidence>
<keyword evidence="3 5" id="KW-1133">Transmembrane helix</keyword>
<keyword evidence="4 5" id="KW-0472">Membrane</keyword>
<dbReference type="InterPro" id="IPR023380">
    <property type="entry name" value="DsbB-like_sf"/>
</dbReference>
<proteinExistence type="predicted"/>
<protein>
    <submittedName>
        <fullName evidence="6">Disulfide bond formation protein B</fullName>
    </submittedName>
</protein>
<evidence type="ECO:0000256" key="4">
    <source>
        <dbReference type="ARBA" id="ARBA00023136"/>
    </source>
</evidence>
<evidence type="ECO:0000313" key="7">
    <source>
        <dbReference type="Proteomes" id="UP000680805"/>
    </source>
</evidence>
<dbReference type="InterPro" id="IPR003752">
    <property type="entry name" value="DiS_bond_form_DsbB/BdbC"/>
</dbReference>
<evidence type="ECO:0000256" key="3">
    <source>
        <dbReference type="ARBA" id="ARBA00022989"/>
    </source>
</evidence>
<dbReference type="KEGG" id="bsei:KMZ68_11665"/>
<dbReference type="AlphaFoldDB" id="A0A975NSF4"/>
<dbReference type="GO" id="GO:0006457">
    <property type="term" value="P:protein folding"/>
    <property type="evidence" value="ECO:0007669"/>
    <property type="project" value="InterPro"/>
</dbReference>
<reference evidence="6" key="1">
    <citation type="submission" date="2021-06" db="EMBL/GenBank/DDBJ databases">
        <title>Bradyrhizobium sp. S2-11-2 Genome sequencing.</title>
        <authorList>
            <person name="Jin L."/>
        </authorList>
    </citation>
    <scope>NUCLEOTIDE SEQUENCE</scope>
    <source>
        <strain evidence="6">S2-11-2</strain>
    </source>
</reference>
<dbReference type="EMBL" id="CP076135">
    <property type="protein sequence ID" value="QWG20437.1"/>
    <property type="molecule type" value="Genomic_DNA"/>
</dbReference>
<comment type="subcellular location">
    <subcellularLocation>
        <location evidence="1">Membrane</location>
        <topology evidence="1">Multi-pass membrane protein</topology>
    </subcellularLocation>
</comment>
<name>A0A975NSF4_9BRAD</name>
<gene>
    <name evidence="6" type="ORF">KMZ68_11665</name>
</gene>
<organism evidence="6 7">
    <name type="scientific">Bradyrhizobium sediminis</name>
    <dbReference type="NCBI Taxonomy" id="2840469"/>
    <lineage>
        <taxon>Bacteria</taxon>
        <taxon>Pseudomonadati</taxon>
        <taxon>Pseudomonadota</taxon>
        <taxon>Alphaproteobacteria</taxon>
        <taxon>Hyphomicrobiales</taxon>
        <taxon>Nitrobacteraceae</taxon>
        <taxon>Bradyrhizobium</taxon>
    </lineage>
</organism>
<feature type="transmembrane region" description="Helical" evidence="5">
    <location>
        <begin position="66"/>
        <end position="90"/>
    </location>
</feature>
<feature type="transmembrane region" description="Helical" evidence="5">
    <location>
        <begin position="102"/>
        <end position="124"/>
    </location>
</feature>